<evidence type="ECO:0008006" key="3">
    <source>
        <dbReference type="Google" id="ProtNLM"/>
    </source>
</evidence>
<gene>
    <name evidence="1" type="ORF">CYU10_000747</name>
</gene>
<evidence type="ECO:0000313" key="1">
    <source>
        <dbReference type="EMBL" id="PUA16155.1"/>
    </source>
</evidence>
<protein>
    <recommendedName>
        <fullName evidence="3">Integrase</fullName>
    </recommendedName>
</protein>
<accession>A0A2R7Y255</accession>
<evidence type="ECO:0000313" key="2">
    <source>
        <dbReference type="Proteomes" id="UP000234865"/>
    </source>
</evidence>
<dbReference type="AlphaFoldDB" id="A0A2R7Y255"/>
<proteinExistence type="predicted"/>
<dbReference type="EMBL" id="PKRZ01000001">
    <property type="protein sequence ID" value="PUA16155.1"/>
    <property type="molecule type" value="Genomic_DNA"/>
</dbReference>
<reference evidence="2" key="1">
    <citation type="submission" date="2016-08" db="EMBL/GenBank/DDBJ databases">
        <title>Comparative genomics of Lactococcus lactis strain WFLU12 isolated from the gastrointestinal tract of wild olive flounder (Paralichythys olivaceus).</title>
        <authorList>
            <person name="Nguyen T.L."/>
            <person name="Kim D.-H."/>
        </authorList>
    </citation>
    <scope>NUCLEOTIDE SEQUENCE [LARGE SCALE GENOMIC DNA]</scope>
    <source>
        <strain evidence="2">WFLU12</strain>
    </source>
</reference>
<organism evidence="1 2">
    <name type="scientific">Lactococcus lactis subsp. lactis</name>
    <name type="common">Streptococcus lactis</name>
    <dbReference type="NCBI Taxonomy" id="1360"/>
    <lineage>
        <taxon>Bacteria</taxon>
        <taxon>Bacillati</taxon>
        <taxon>Bacillota</taxon>
        <taxon>Bacilli</taxon>
        <taxon>Lactobacillales</taxon>
        <taxon>Streptococcaceae</taxon>
        <taxon>Lactococcus</taxon>
    </lineage>
</organism>
<sequence>MNIKEYTKKDGTKVYRTNVYLGVDSLTGKQVRTSVTAKVVRCVRPKHTNL</sequence>
<comment type="caution">
    <text evidence="1">The sequence shown here is derived from an EMBL/GenBank/DDBJ whole genome shotgun (WGS) entry which is preliminary data.</text>
</comment>
<dbReference type="Proteomes" id="UP000234865">
    <property type="component" value="Unassembled WGS sequence"/>
</dbReference>
<name>A0A2R7Y255_LACLL</name>